<feature type="domain" description="DOMON" evidence="9">
    <location>
        <begin position="64"/>
        <end position="151"/>
    </location>
</feature>
<dbReference type="GeneID" id="66991658"/>
<evidence type="ECO:0000256" key="5">
    <source>
        <dbReference type="ARBA" id="ARBA00022989"/>
    </source>
</evidence>
<evidence type="ECO:0000313" key="11">
    <source>
        <dbReference type="EMBL" id="GIC87791.1"/>
    </source>
</evidence>
<dbReference type="Gene3D" id="1.20.120.1770">
    <property type="match status" value="1"/>
</dbReference>
<evidence type="ECO:0000256" key="2">
    <source>
        <dbReference type="ARBA" id="ARBA00022448"/>
    </source>
</evidence>
<comment type="subcellular location">
    <subcellularLocation>
        <location evidence="1">Membrane</location>
    </subcellularLocation>
</comment>
<accession>A0A8E0UYX2</accession>
<evidence type="ECO:0000256" key="7">
    <source>
        <dbReference type="SAM" id="Phobius"/>
    </source>
</evidence>
<dbReference type="InterPro" id="IPR006593">
    <property type="entry name" value="Cyt_b561/ferric_Rdtase_TM"/>
</dbReference>
<keyword evidence="4" id="KW-0249">Electron transport</keyword>
<reference evidence="11" key="1">
    <citation type="journal article" date="2015" name="Genome Announc.">
        <title>Draft Genome Sequence of the Pathogenic Filamentous Fungus Aspergillus udagawae Strain IFM 46973T.</title>
        <authorList>
            <person name="Kusuya Y."/>
            <person name="Takahashi-Nakaguchi A."/>
            <person name="Takahashi H."/>
            <person name="Yaguchi T."/>
        </authorList>
    </citation>
    <scope>NUCLEOTIDE SEQUENCE</scope>
    <source>
        <strain evidence="11">IFM 46973</strain>
    </source>
</reference>
<feature type="domain" description="Cytochrome b561" evidence="10">
    <location>
        <begin position="216"/>
        <end position="340"/>
    </location>
</feature>
<dbReference type="RefSeq" id="XP_043145057.1">
    <property type="nucleotide sequence ID" value="XM_043289122.1"/>
</dbReference>
<gene>
    <name evidence="11" type="ORF">Aud_004182</name>
</gene>
<dbReference type="SUPFAM" id="SSF49344">
    <property type="entry name" value="CBD9-like"/>
    <property type="match status" value="1"/>
</dbReference>
<keyword evidence="3 7" id="KW-0812">Transmembrane</keyword>
<dbReference type="GO" id="GO:0016020">
    <property type="term" value="C:membrane"/>
    <property type="evidence" value="ECO:0007669"/>
    <property type="project" value="UniProtKB-SubCell"/>
</dbReference>
<proteinExistence type="predicted"/>
<evidence type="ECO:0008006" key="13">
    <source>
        <dbReference type="Google" id="ProtNLM"/>
    </source>
</evidence>
<evidence type="ECO:0000256" key="6">
    <source>
        <dbReference type="ARBA" id="ARBA00023136"/>
    </source>
</evidence>
<feature type="transmembrane region" description="Helical" evidence="7">
    <location>
        <begin position="355"/>
        <end position="377"/>
    </location>
</feature>
<feature type="chain" id="PRO_5034823305" description="Cellobiose dehydrogenase" evidence="8">
    <location>
        <begin position="22"/>
        <end position="418"/>
    </location>
</feature>
<feature type="transmembrane region" description="Helical" evidence="7">
    <location>
        <begin position="323"/>
        <end position="343"/>
    </location>
</feature>
<evidence type="ECO:0000259" key="10">
    <source>
        <dbReference type="SMART" id="SM00665"/>
    </source>
</evidence>
<reference evidence="11" key="2">
    <citation type="submission" date="2021-01" db="EMBL/GenBank/DDBJ databases">
        <title>Pan-genome distribution and transcriptional activeness of fungal secondary metabolism genes in Aspergillus section Fumigati.</title>
        <authorList>
            <person name="Takahashi H."/>
            <person name="Umemura M."/>
            <person name="Ninomiya A."/>
            <person name="Kusuya Y."/>
            <person name="Urayama S."/>
            <person name="Shimizu M."/>
            <person name="Watanabe A."/>
            <person name="Kamei K."/>
            <person name="Yaguchi T."/>
            <person name="Hagiwara D."/>
        </authorList>
    </citation>
    <scope>NUCLEOTIDE SEQUENCE</scope>
    <source>
        <strain evidence="11">IFM 46973</strain>
    </source>
</reference>
<dbReference type="CDD" id="cd09630">
    <property type="entry name" value="CDH_like_cytochrome"/>
    <property type="match status" value="1"/>
</dbReference>
<evidence type="ECO:0000256" key="4">
    <source>
        <dbReference type="ARBA" id="ARBA00022982"/>
    </source>
</evidence>
<comment type="caution">
    <text evidence="11">The sequence shown here is derived from an EMBL/GenBank/DDBJ whole genome shotgun (WGS) entry which is preliminary data.</text>
</comment>
<evidence type="ECO:0000256" key="3">
    <source>
        <dbReference type="ARBA" id="ARBA00022692"/>
    </source>
</evidence>
<dbReference type="PANTHER" id="PTHR47797">
    <property type="entry name" value="DEHYDROGENASE, PUTATIVE (AFU_ORTHOLOGUE AFUA_8G05805)-RELATED"/>
    <property type="match status" value="1"/>
</dbReference>
<dbReference type="AlphaFoldDB" id="A0A8E0UYX2"/>
<dbReference type="SMART" id="SM00665">
    <property type="entry name" value="B561"/>
    <property type="match status" value="1"/>
</dbReference>
<dbReference type="Pfam" id="PF16010">
    <property type="entry name" value="CDH-cyt"/>
    <property type="match status" value="1"/>
</dbReference>
<dbReference type="InterPro" id="IPR005018">
    <property type="entry name" value="DOMON_domain"/>
</dbReference>
<dbReference type="InterPro" id="IPR015920">
    <property type="entry name" value="Cellobiose_DH-like_cyt"/>
</dbReference>
<feature type="transmembrane region" description="Helical" evidence="7">
    <location>
        <begin position="253"/>
        <end position="272"/>
    </location>
</feature>
<name>A0A8E0UYX2_9EURO</name>
<dbReference type="SMART" id="SM00664">
    <property type="entry name" value="DoH"/>
    <property type="match status" value="1"/>
</dbReference>
<feature type="transmembrane region" description="Helical" evidence="7">
    <location>
        <begin position="220"/>
        <end position="241"/>
    </location>
</feature>
<keyword evidence="6 7" id="KW-0472">Membrane</keyword>
<keyword evidence="5 7" id="KW-1133">Transmembrane helix</keyword>
<sequence length="418" mass="44617">MKLCTTRGLTVALTLLASANGTPVLFRPPDRNDISFTIAVSKAANASHHPAIFLQIEAPIAVEWIALGLGDQMNGAAMFLVYASSPKGVTVSPRAGTGHVPPEYNSKARFSLLPKTGIVNETMIARFRCHSCLEDTTNATESASSWIWAYKNGPPMNTQNVTAAIDFHDAFGAIVVDLNHAHSTDVTDNGDPFRDARLISEPSTSESPALSTMAVAHGCLMGITFVLLLPLFALLVPLSSYRHLAITKGHAPLQGLALLITIAGLILGVKMWVNGGTTPAAHPIIGLIVVASLLLLQPSLGWLQHIHFRRTGDKSMFAYGHRWLGRTMIVLGIINGGLGFWWVGSGTRSLRAGLIAYAVVAGVVFLVYILVHICLLASVTRQQEDVHGIRPEDELSIEQVGSLARGDEGKALGGQSST</sequence>
<evidence type="ECO:0000313" key="12">
    <source>
        <dbReference type="Proteomes" id="UP000036893"/>
    </source>
</evidence>
<keyword evidence="8" id="KW-0732">Signal</keyword>
<organism evidence="11 12">
    <name type="scientific">Aspergillus udagawae</name>
    <dbReference type="NCBI Taxonomy" id="91492"/>
    <lineage>
        <taxon>Eukaryota</taxon>
        <taxon>Fungi</taxon>
        <taxon>Dikarya</taxon>
        <taxon>Ascomycota</taxon>
        <taxon>Pezizomycotina</taxon>
        <taxon>Eurotiomycetes</taxon>
        <taxon>Eurotiomycetidae</taxon>
        <taxon>Eurotiales</taxon>
        <taxon>Aspergillaceae</taxon>
        <taxon>Aspergillus</taxon>
        <taxon>Aspergillus subgen. Fumigati</taxon>
    </lineage>
</organism>
<feature type="signal peptide" evidence="8">
    <location>
        <begin position="1"/>
        <end position="21"/>
    </location>
</feature>
<feature type="transmembrane region" description="Helical" evidence="7">
    <location>
        <begin position="284"/>
        <end position="303"/>
    </location>
</feature>
<dbReference type="PANTHER" id="PTHR47797:SF1">
    <property type="entry name" value="CYTOCHROME B561 DOMAIN-CONTAINING PROTEIN-RELATED"/>
    <property type="match status" value="1"/>
</dbReference>
<dbReference type="EMBL" id="BBXM02000003">
    <property type="protein sequence ID" value="GIC87791.1"/>
    <property type="molecule type" value="Genomic_DNA"/>
</dbReference>
<dbReference type="CDD" id="cd08760">
    <property type="entry name" value="Cyt_b561_FRRS1_like"/>
    <property type="match status" value="1"/>
</dbReference>
<dbReference type="Gene3D" id="2.60.40.1210">
    <property type="entry name" value="Cellobiose dehydrogenase, cytochrome domain"/>
    <property type="match status" value="1"/>
</dbReference>
<dbReference type="Proteomes" id="UP000036893">
    <property type="component" value="Unassembled WGS sequence"/>
</dbReference>
<evidence type="ECO:0000256" key="8">
    <source>
        <dbReference type="SAM" id="SignalP"/>
    </source>
</evidence>
<protein>
    <recommendedName>
        <fullName evidence="13">Cellobiose dehydrogenase</fullName>
    </recommendedName>
</protein>
<evidence type="ECO:0000259" key="9">
    <source>
        <dbReference type="SMART" id="SM00664"/>
    </source>
</evidence>
<evidence type="ECO:0000256" key="1">
    <source>
        <dbReference type="ARBA" id="ARBA00004370"/>
    </source>
</evidence>
<keyword evidence="2" id="KW-0813">Transport</keyword>